<gene>
    <name evidence="1" type="ORF">METZ01_LOCUS397441</name>
</gene>
<dbReference type="AlphaFoldDB" id="A0A382VDP0"/>
<proteinExistence type="predicted"/>
<accession>A0A382VDP0</accession>
<name>A0A382VDP0_9ZZZZ</name>
<sequence length="83" mass="9865">MKKFAGRAYCPFDVDPDVNIDIEFYHFVPFFLSQSRAYLLQHILQSYLSTKALFGSMWVRLVYTECIYQADCWSEEVIPWQTP</sequence>
<protein>
    <submittedName>
        <fullName evidence="1">Uncharacterized protein</fullName>
    </submittedName>
</protein>
<reference evidence="1" key="1">
    <citation type="submission" date="2018-05" db="EMBL/GenBank/DDBJ databases">
        <authorList>
            <person name="Lanie J.A."/>
            <person name="Ng W.-L."/>
            <person name="Kazmierczak K.M."/>
            <person name="Andrzejewski T.M."/>
            <person name="Davidsen T.M."/>
            <person name="Wayne K.J."/>
            <person name="Tettelin H."/>
            <person name="Glass J.I."/>
            <person name="Rusch D."/>
            <person name="Podicherti R."/>
            <person name="Tsui H.-C.T."/>
            <person name="Winkler M.E."/>
        </authorList>
    </citation>
    <scope>NUCLEOTIDE SEQUENCE</scope>
</reference>
<dbReference type="EMBL" id="UINC01151154">
    <property type="protein sequence ID" value="SVD44587.1"/>
    <property type="molecule type" value="Genomic_DNA"/>
</dbReference>
<organism evidence="1">
    <name type="scientific">marine metagenome</name>
    <dbReference type="NCBI Taxonomy" id="408172"/>
    <lineage>
        <taxon>unclassified sequences</taxon>
        <taxon>metagenomes</taxon>
        <taxon>ecological metagenomes</taxon>
    </lineage>
</organism>
<evidence type="ECO:0000313" key="1">
    <source>
        <dbReference type="EMBL" id="SVD44587.1"/>
    </source>
</evidence>